<dbReference type="RefSeq" id="XP_024510098.1">
    <property type="nucleotide sequence ID" value="XM_024644550.1"/>
</dbReference>
<gene>
    <name evidence="1 3 4" type="ORF">SRAE_X000023200</name>
</gene>
<dbReference type="GeneID" id="36383282"/>
<reference evidence="1" key="1">
    <citation type="submission" date="2014-09" db="EMBL/GenBank/DDBJ databases">
        <authorList>
            <person name="Aslett A.Martin."/>
        </authorList>
    </citation>
    <scope>NUCLEOTIDE SEQUENCE</scope>
    <source>
        <strain evidence="1">ED321 Heterogonic</strain>
    </source>
</reference>
<dbReference type="AlphaFoldDB" id="A0A090LRS9"/>
<accession>A0A090LRS9</accession>
<dbReference type="CTD" id="36383282"/>
<sequence>MGYKVDCSADWQKGCTIFLSPFETTYDTFLGYLKEKTLELGFTFDYNSDQYDYDTVNEKIKKKVPFDVKNQFAKGLGTFNPRYPIDVKVVPKLDAINGNTYSSKE</sequence>
<evidence type="ECO:0000313" key="1">
    <source>
        <dbReference type="EMBL" id="CEF70902.1"/>
    </source>
</evidence>
<dbReference type="Proteomes" id="UP000035682">
    <property type="component" value="Unplaced"/>
</dbReference>
<evidence type="ECO:0000313" key="2">
    <source>
        <dbReference type="Proteomes" id="UP000035682"/>
    </source>
</evidence>
<protein>
    <submittedName>
        <fullName evidence="1 3">Uncharacterized protein</fullName>
    </submittedName>
</protein>
<reference evidence="2" key="2">
    <citation type="submission" date="2014-09" db="EMBL/GenBank/DDBJ databases">
        <authorList>
            <person name="Martin A.A."/>
        </authorList>
    </citation>
    <scope>NUCLEOTIDE SEQUENCE</scope>
    <source>
        <strain evidence="2">ED321</strain>
    </source>
</reference>
<keyword evidence="2" id="KW-1185">Reference proteome</keyword>
<evidence type="ECO:0000313" key="3">
    <source>
        <dbReference type="WBParaSite" id="SRAE_X000023200.1"/>
    </source>
</evidence>
<dbReference type="WBParaSite" id="SRAE_X000023200.1">
    <property type="protein sequence ID" value="SRAE_X000023200.1"/>
    <property type="gene ID" value="WBGene00265788"/>
</dbReference>
<reference evidence="3" key="3">
    <citation type="submission" date="2020-12" db="UniProtKB">
        <authorList>
            <consortium name="WormBaseParasite"/>
        </authorList>
    </citation>
    <scope>IDENTIFICATION</scope>
</reference>
<proteinExistence type="predicted"/>
<evidence type="ECO:0000313" key="4">
    <source>
        <dbReference type="WormBase" id="SRAE_X000023200"/>
    </source>
</evidence>
<organism evidence="1">
    <name type="scientific">Strongyloides ratti</name>
    <name type="common">Parasitic roundworm</name>
    <dbReference type="NCBI Taxonomy" id="34506"/>
    <lineage>
        <taxon>Eukaryota</taxon>
        <taxon>Metazoa</taxon>
        <taxon>Ecdysozoa</taxon>
        <taxon>Nematoda</taxon>
        <taxon>Chromadorea</taxon>
        <taxon>Rhabditida</taxon>
        <taxon>Tylenchina</taxon>
        <taxon>Panagrolaimomorpha</taxon>
        <taxon>Strongyloidoidea</taxon>
        <taxon>Strongyloididae</taxon>
        <taxon>Strongyloides</taxon>
    </lineage>
</organism>
<dbReference type="EMBL" id="LN609530">
    <property type="protein sequence ID" value="CEF70902.1"/>
    <property type="molecule type" value="Genomic_DNA"/>
</dbReference>
<dbReference type="WormBase" id="SRAE_X000023200">
    <property type="protein sequence ID" value="SRP09518"/>
    <property type="gene ID" value="WBGene00265788"/>
</dbReference>
<name>A0A090LRS9_STRRB</name>